<dbReference type="PANTHER" id="PTHR30273:SF2">
    <property type="entry name" value="PROTEIN FECR"/>
    <property type="match status" value="1"/>
</dbReference>
<proteinExistence type="predicted"/>
<reference evidence="3" key="1">
    <citation type="journal article" date="2014" name="Int. J. Syst. Evol. Microbiol.">
        <title>Complete genome sequence of Corynebacterium casei LMG S-19264T (=DSM 44701T), isolated from a smear-ripened cheese.</title>
        <authorList>
            <consortium name="US DOE Joint Genome Institute (JGI-PGF)"/>
            <person name="Walter F."/>
            <person name="Albersmeier A."/>
            <person name="Kalinowski J."/>
            <person name="Ruckert C."/>
        </authorList>
    </citation>
    <scope>NUCLEOTIDE SEQUENCE</scope>
    <source>
        <strain evidence="3">CGMCC 1.15725</strain>
    </source>
</reference>
<keyword evidence="4" id="KW-1185">Reference proteome</keyword>
<dbReference type="PANTHER" id="PTHR30273">
    <property type="entry name" value="PERIPLASMIC SIGNAL SENSOR AND SIGMA FACTOR ACTIVATOR FECR-RELATED"/>
    <property type="match status" value="1"/>
</dbReference>
<evidence type="ECO:0000313" key="3">
    <source>
        <dbReference type="EMBL" id="GGF06584.1"/>
    </source>
</evidence>
<reference evidence="3" key="2">
    <citation type="submission" date="2020-09" db="EMBL/GenBank/DDBJ databases">
        <authorList>
            <person name="Sun Q."/>
            <person name="Zhou Y."/>
        </authorList>
    </citation>
    <scope>NUCLEOTIDE SEQUENCE</scope>
    <source>
        <strain evidence="3">CGMCC 1.15725</strain>
    </source>
</reference>
<feature type="domain" description="FecR N-terminal" evidence="2">
    <location>
        <begin position="23"/>
        <end position="63"/>
    </location>
</feature>
<dbReference type="Proteomes" id="UP000646365">
    <property type="component" value="Unassembled WGS sequence"/>
</dbReference>
<protein>
    <submittedName>
        <fullName evidence="3">Sigma factor regulator VreR</fullName>
    </submittedName>
</protein>
<dbReference type="Pfam" id="PF16220">
    <property type="entry name" value="DUF4880"/>
    <property type="match status" value="1"/>
</dbReference>
<dbReference type="Gene3D" id="3.55.50.30">
    <property type="match status" value="1"/>
</dbReference>
<accession>A0A8J2YQU5</accession>
<sequence>MADWAHEGMETDQGTREEAAVKDQAMAWVMRLTSGKATQEDAIALRRWREQSELHRRTFAEAKLLWEALGPAAKEIARRGPVADVAGRYAAQHLGRRAFIGGALAASAGAAAYLGTRPPFGLWPSIDELRADYRTGTGEQRQVVVAGDVSLLLNTRTSVDIGTGSSGKRGIDLISGEAAITANASAADPVTVLAADGRVSASVARFIIRRDEATVRVTSLDGAVEVARHDRSATVPPGHQITYDRSGLGPVSPIDVAAATAWQHGVLIFRHETLAHVIAEVNRYRPGRIVLLDAGLGARDVVASFHLDRIDEVVAHIEQAFGARATVLPGGVVLLG</sequence>
<organism evidence="3 4">
    <name type="scientific">Aliidongia dinghuensis</name>
    <dbReference type="NCBI Taxonomy" id="1867774"/>
    <lineage>
        <taxon>Bacteria</taxon>
        <taxon>Pseudomonadati</taxon>
        <taxon>Pseudomonadota</taxon>
        <taxon>Alphaproteobacteria</taxon>
        <taxon>Rhodospirillales</taxon>
        <taxon>Dongiaceae</taxon>
        <taxon>Aliidongia</taxon>
    </lineage>
</organism>
<dbReference type="PIRSF" id="PIRSF018266">
    <property type="entry name" value="FecR"/>
    <property type="match status" value="1"/>
</dbReference>
<evidence type="ECO:0000313" key="4">
    <source>
        <dbReference type="Proteomes" id="UP000646365"/>
    </source>
</evidence>
<dbReference type="Gene3D" id="2.60.120.1440">
    <property type="match status" value="1"/>
</dbReference>
<dbReference type="InterPro" id="IPR012373">
    <property type="entry name" value="Ferrdict_sens_TM"/>
</dbReference>
<evidence type="ECO:0000259" key="1">
    <source>
        <dbReference type="Pfam" id="PF04773"/>
    </source>
</evidence>
<dbReference type="AlphaFoldDB" id="A0A8J2YQU5"/>
<feature type="domain" description="FecR protein" evidence="1">
    <location>
        <begin position="132"/>
        <end position="225"/>
    </location>
</feature>
<dbReference type="InterPro" id="IPR006860">
    <property type="entry name" value="FecR"/>
</dbReference>
<name>A0A8J2YQU5_9PROT</name>
<evidence type="ECO:0000259" key="2">
    <source>
        <dbReference type="Pfam" id="PF16220"/>
    </source>
</evidence>
<gene>
    <name evidence="3" type="primary">vreR</name>
    <name evidence="3" type="ORF">GCM10011611_10080</name>
</gene>
<dbReference type="Pfam" id="PF04773">
    <property type="entry name" value="FecR"/>
    <property type="match status" value="1"/>
</dbReference>
<dbReference type="EMBL" id="BMJQ01000002">
    <property type="protein sequence ID" value="GGF06584.1"/>
    <property type="molecule type" value="Genomic_DNA"/>
</dbReference>
<dbReference type="GO" id="GO:0016989">
    <property type="term" value="F:sigma factor antagonist activity"/>
    <property type="evidence" value="ECO:0007669"/>
    <property type="project" value="TreeGrafter"/>
</dbReference>
<comment type="caution">
    <text evidence="3">The sequence shown here is derived from an EMBL/GenBank/DDBJ whole genome shotgun (WGS) entry which is preliminary data.</text>
</comment>
<dbReference type="InterPro" id="IPR032623">
    <property type="entry name" value="FecR_N"/>
</dbReference>